<sequence length="166" mass="18725">MLGGFSSSPRLSPPLQTPQSAQSRPSTSMNERSLIEVLSESFPQFDHRKEIVEPFTDETNHEQTFKEELCDMLLASLIEASAWSTARLKQDNAVAAERFEQRISQIMDVEKEQGMSPLTFLSLSVDIGLLLVWLLSSPTEKTRERLNDFITRLKNAIIALTDSLLI</sequence>
<dbReference type="AlphaFoldDB" id="A0A2A9NKK7"/>
<reference evidence="2 3" key="1">
    <citation type="submission" date="2014-02" db="EMBL/GenBank/DDBJ databases">
        <title>Transposable element dynamics among asymbiotic and ectomycorrhizal Amanita fungi.</title>
        <authorList>
            <consortium name="DOE Joint Genome Institute"/>
            <person name="Hess J."/>
            <person name="Skrede I."/>
            <person name="Wolfe B."/>
            <person name="LaButti K."/>
            <person name="Ohm R.A."/>
            <person name="Grigoriev I.V."/>
            <person name="Pringle A."/>
        </authorList>
    </citation>
    <scope>NUCLEOTIDE SEQUENCE [LARGE SCALE GENOMIC DNA]</scope>
    <source>
        <strain evidence="2 3">SKay4041</strain>
    </source>
</reference>
<name>A0A2A9NKK7_9AGAR</name>
<gene>
    <name evidence="2" type="ORF">AMATHDRAFT_150342</name>
</gene>
<dbReference type="EMBL" id="KZ302071">
    <property type="protein sequence ID" value="PFH48232.1"/>
    <property type="molecule type" value="Genomic_DNA"/>
</dbReference>
<feature type="compositionally biased region" description="Polar residues" evidence="1">
    <location>
        <begin position="1"/>
        <end position="10"/>
    </location>
</feature>
<feature type="region of interest" description="Disordered" evidence="1">
    <location>
        <begin position="1"/>
        <end position="30"/>
    </location>
</feature>
<accession>A0A2A9NKK7</accession>
<evidence type="ECO:0000313" key="2">
    <source>
        <dbReference type="EMBL" id="PFH48232.1"/>
    </source>
</evidence>
<proteinExistence type="predicted"/>
<protein>
    <submittedName>
        <fullName evidence="2">Uncharacterized protein</fullName>
    </submittedName>
</protein>
<dbReference type="Proteomes" id="UP000242287">
    <property type="component" value="Unassembled WGS sequence"/>
</dbReference>
<keyword evidence="3" id="KW-1185">Reference proteome</keyword>
<evidence type="ECO:0000256" key="1">
    <source>
        <dbReference type="SAM" id="MobiDB-lite"/>
    </source>
</evidence>
<feature type="compositionally biased region" description="Polar residues" evidence="1">
    <location>
        <begin position="17"/>
        <end position="30"/>
    </location>
</feature>
<dbReference type="OrthoDB" id="3224400at2759"/>
<evidence type="ECO:0000313" key="3">
    <source>
        <dbReference type="Proteomes" id="UP000242287"/>
    </source>
</evidence>
<organism evidence="2 3">
    <name type="scientific">Amanita thiersii Skay4041</name>
    <dbReference type="NCBI Taxonomy" id="703135"/>
    <lineage>
        <taxon>Eukaryota</taxon>
        <taxon>Fungi</taxon>
        <taxon>Dikarya</taxon>
        <taxon>Basidiomycota</taxon>
        <taxon>Agaricomycotina</taxon>
        <taxon>Agaricomycetes</taxon>
        <taxon>Agaricomycetidae</taxon>
        <taxon>Agaricales</taxon>
        <taxon>Pluteineae</taxon>
        <taxon>Amanitaceae</taxon>
        <taxon>Amanita</taxon>
    </lineage>
</organism>